<dbReference type="Proteomes" id="UP000177855">
    <property type="component" value="Unassembled WGS sequence"/>
</dbReference>
<protein>
    <submittedName>
        <fullName evidence="1">Uncharacterized protein</fullName>
    </submittedName>
</protein>
<name>A0A1F8CJN1_9BACT</name>
<gene>
    <name evidence="1" type="ORF">A2210_02045</name>
</gene>
<evidence type="ECO:0000313" key="1">
    <source>
        <dbReference type="EMBL" id="OGM76306.1"/>
    </source>
</evidence>
<dbReference type="AlphaFoldDB" id="A0A1F8CJN1"/>
<dbReference type="EMBL" id="MGHS01000032">
    <property type="protein sequence ID" value="OGM76306.1"/>
    <property type="molecule type" value="Genomic_DNA"/>
</dbReference>
<evidence type="ECO:0000313" key="2">
    <source>
        <dbReference type="Proteomes" id="UP000177855"/>
    </source>
</evidence>
<comment type="caution">
    <text evidence="1">The sequence shown here is derived from an EMBL/GenBank/DDBJ whole genome shotgun (WGS) entry which is preliminary data.</text>
</comment>
<accession>A0A1F8CJN1</accession>
<sequence>MKKFLPLILLVVGLGVLTAVYFFVIKPSGEAAVEEEIAPEVALENRPVASLSPSSDGHWLELNITKIKISAVSLDYELLYNLPDGRKQGVPGSVKLANQTSVERDLLLGSESSGKYRYDEGVETGTLTLRFRNGQGKLAAKFVTDFHLQSNTSVLTSADGKFSYTLDKNSGKEFLVVMQTFGYPNDAPGTISSGPYGVFKATAKVSTAKGALSSTTKVFPGQVSMSGTSIYKATSSAWDKLTGRKADDVGIFIGTSE</sequence>
<proteinExistence type="predicted"/>
<organism evidence="1 2">
    <name type="scientific">Candidatus Woesebacteria bacterium RIFOXYA1_FULL_40_18</name>
    <dbReference type="NCBI Taxonomy" id="1802532"/>
    <lineage>
        <taxon>Bacteria</taxon>
        <taxon>Candidatus Woeseibacteriota</taxon>
    </lineage>
</organism>
<dbReference type="STRING" id="1802532.A2210_02045"/>
<reference evidence="1 2" key="1">
    <citation type="journal article" date="2016" name="Nat. Commun.">
        <title>Thousands of microbial genomes shed light on interconnected biogeochemical processes in an aquifer system.</title>
        <authorList>
            <person name="Anantharaman K."/>
            <person name="Brown C.T."/>
            <person name="Hug L.A."/>
            <person name="Sharon I."/>
            <person name="Castelle C.J."/>
            <person name="Probst A.J."/>
            <person name="Thomas B.C."/>
            <person name="Singh A."/>
            <person name="Wilkins M.J."/>
            <person name="Karaoz U."/>
            <person name="Brodie E.L."/>
            <person name="Williams K.H."/>
            <person name="Hubbard S.S."/>
            <person name="Banfield J.F."/>
        </authorList>
    </citation>
    <scope>NUCLEOTIDE SEQUENCE [LARGE SCALE GENOMIC DNA]</scope>
</reference>